<accession>A0A183GGE7</accession>
<dbReference type="EMBL" id="UZAH01033095">
    <property type="protein sequence ID" value="VDP26250.1"/>
    <property type="molecule type" value="Genomic_DNA"/>
</dbReference>
<keyword evidence="2" id="KW-1185">Reference proteome</keyword>
<gene>
    <name evidence="1" type="ORF">HPBE_LOCUS21536</name>
</gene>
<organism evidence="2 3">
    <name type="scientific">Heligmosomoides polygyrus</name>
    <name type="common">Parasitic roundworm</name>
    <dbReference type="NCBI Taxonomy" id="6339"/>
    <lineage>
        <taxon>Eukaryota</taxon>
        <taxon>Metazoa</taxon>
        <taxon>Ecdysozoa</taxon>
        <taxon>Nematoda</taxon>
        <taxon>Chromadorea</taxon>
        <taxon>Rhabditida</taxon>
        <taxon>Rhabditina</taxon>
        <taxon>Rhabditomorpha</taxon>
        <taxon>Strongyloidea</taxon>
        <taxon>Heligmosomidae</taxon>
        <taxon>Heligmosomoides</taxon>
    </lineage>
</organism>
<reference evidence="3" key="2">
    <citation type="submission" date="2019-09" db="UniProtKB">
        <authorList>
            <consortium name="WormBaseParasite"/>
        </authorList>
    </citation>
    <scope>IDENTIFICATION</scope>
</reference>
<evidence type="ECO:0000313" key="3">
    <source>
        <dbReference type="WBParaSite" id="HPBE_0002153701-mRNA-1"/>
    </source>
</evidence>
<protein>
    <submittedName>
        <fullName evidence="3">Reverse transcriptase domain-containing protein</fullName>
    </submittedName>
</protein>
<reference evidence="1 2" key="1">
    <citation type="submission" date="2018-11" db="EMBL/GenBank/DDBJ databases">
        <authorList>
            <consortium name="Pathogen Informatics"/>
        </authorList>
    </citation>
    <scope>NUCLEOTIDE SEQUENCE [LARGE SCALE GENOMIC DNA]</scope>
</reference>
<dbReference type="OrthoDB" id="410104at2759"/>
<sequence>MPRPHTKSELIRHSRSKKFIQRIQHDRHHTRHYEAHRSIARVQAAACLTFIDLKKPFDSIETEAVFEALFTSCSVHQSPRIVQSIHNQDFSILQRRRRRREDRGSARVYDIHEALQHHPRKRYAAS</sequence>
<dbReference type="Proteomes" id="UP000050761">
    <property type="component" value="Unassembled WGS sequence"/>
</dbReference>
<proteinExistence type="predicted"/>
<evidence type="ECO:0000313" key="2">
    <source>
        <dbReference type="Proteomes" id="UP000050761"/>
    </source>
</evidence>
<name>A0A183GGE7_HELPZ</name>
<dbReference type="AlphaFoldDB" id="A0A183GGE7"/>
<evidence type="ECO:0000313" key="1">
    <source>
        <dbReference type="EMBL" id="VDP26250.1"/>
    </source>
</evidence>
<accession>A0A3P8C652</accession>
<dbReference type="WBParaSite" id="HPBE_0002153701-mRNA-1">
    <property type="protein sequence ID" value="HPBE_0002153701-mRNA-1"/>
    <property type="gene ID" value="HPBE_0002153701"/>
</dbReference>